<feature type="region of interest" description="Disordered" evidence="1">
    <location>
        <begin position="38"/>
        <end position="63"/>
    </location>
</feature>
<name>A0A7S2XXF6_9STRA</name>
<dbReference type="GO" id="GO:0045046">
    <property type="term" value="P:protein import into peroxisome membrane"/>
    <property type="evidence" value="ECO:0007669"/>
    <property type="project" value="TreeGrafter"/>
</dbReference>
<dbReference type="GO" id="GO:0030674">
    <property type="term" value="F:protein-macromolecule adaptor activity"/>
    <property type="evidence" value="ECO:0007669"/>
    <property type="project" value="TreeGrafter"/>
</dbReference>
<dbReference type="PANTHER" id="PTHR28080:SF1">
    <property type="entry name" value="PEROXISOMAL BIOGENESIS FACTOR 3"/>
    <property type="match status" value="1"/>
</dbReference>
<sequence length="371" mass="42576">MDRRRRRGGPSLTTVVTTAAVAYGTYRLASWVFDNWNGNNNEDEENERHEPEAMRSMPARSLRPSYATVDRRTRQVRRMQCRVETAKALNDFLPTLKKILEERTNFSGETRQLKQLRVTPQLESSISKSDLWNAIQLKSVTRLVATAYSYTLLSLTLNVQLHLLGARLLQQQQQQQQQEANENDSGFDDSTSRHKIVLTRTLDEFFQQSVPSLVEVLMKTIKEALVDWDVTDTTSLEITSDKFQEKLTQIRMTMEQNPLITFIVPESDKAQETGDINPIAKYILDETWDIMESPAWEVAERDALDAVFHIVRSQGWDPAIFGSDQEESKPLAVVVTKLRHTVTDVFYKNEGLFAELDRLPSVIELGQVSFY</sequence>
<organism evidence="2">
    <name type="scientific">Attheya septentrionalis</name>
    <dbReference type="NCBI Taxonomy" id="420275"/>
    <lineage>
        <taxon>Eukaryota</taxon>
        <taxon>Sar</taxon>
        <taxon>Stramenopiles</taxon>
        <taxon>Ochrophyta</taxon>
        <taxon>Bacillariophyta</taxon>
        <taxon>Coscinodiscophyceae</taxon>
        <taxon>Chaetocerotophycidae</taxon>
        <taxon>Chaetocerotales</taxon>
        <taxon>Attheyaceae</taxon>
        <taxon>Attheya</taxon>
    </lineage>
</organism>
<evidence type="ECO:0000256" key="1">
    <source>
        <dbReference type="SAM" id="MobiDB-lite"/>
    </source>
</evidence>
<gene>
    <name evidence="2" type="ORF">ASEP1449_LOCUS20160</name>
</gene>
<dbReference type="GO" id="GO:0005778">
    <property type="term" value="C:peroxisomal membrane"/>
    <property type="evidence" value="ECO:0007669"/>
    <property type="project" value="InterPro"/>
</dbReference>
<dbReference type="PANTHER" id="PTHR28080">
    <property type="entry name" value="PEROXISOMAL BIOGENESIS FACTOR 3"/>
    <property type="match status" value="1"/>
</dbReference>
<dbReference type="Pfam" id="PF04882">
    <property type="entry name" value="Peroxin-3"/>
    <property type="match status" value="1"/>
</dbReference>
<dbReference type="EMBL" id="HBHQ01029702">
    <property type="protein sequence ID" value="CAD9828325.1"/>
    <property type="molecule type" value="Transcribed_RNA"/>
</dbReference>
<reference evidence="2" key="1">
    <citation type="submission" date="2021-01" db="EMBL/GenBank/DDBJ databases">
        <authorList>
            <person name="Corre E."/>
            <person name="Pelletier E."/>
            <person name="Niang G."/>
            <person name="Scheremetjew M."/>
            <person name="Finn R."/>
            <person name="Kale V."/>
            <person name="Holt S."/>
            <person name="Cochrane G."/>
            <person name="Meng A."/>
            <person name="Brown T."/>
            <person name="Cohen L."/>
        </authorList>
    </citation>
    <scope>NUCLEOTIDE SEQUENCE</scope>
    <source>
        <strain evidence="2">CCMP2084</strain>
    </source>
</reference>
<accession>A0A7S2XXF6</accession>
<proteinExistence type="predicted"/>
<dbReference type="AlphaFoldDB" id="A0A7S2XXF6"/>
<protein>
    <submittedName>
        <fullName evidence="2">Uncharacterized protein</fullName>
    </submittedName>
</protein>
<evidence type="ECO:0000313" key="2">
    <source>
        <dbReference type="EMBL" id="CAD9828325.1"/>
    </source>
</evidence>
<dbReference type="InterPro" id="IPR006966">
    <property type="entry name" value="Peroxin-3"/>
</dbReference>